<name>A0A645FES0_9ZZZZ</name>
<proteinExistence type="predicted"/>
<comment type="caution">
    <text evidence="1">The sequence shown here is derived from an EMBL/GenBank/DDBJ whole genome shotgun (WGS) entry which is preliminary data.</text>
</comment>
<accession>A0A645FES0</accession>
<evidence type="ECO:0000313" key="1">
    <source>
        <dbReference type="EMBL" id="MPN12888.1"/>
    </source>
</evidence>
<sequence length="84" mass="9800">MLSSLKNTLDEFRVYQQMEIDRFAEIFYSGKEQSAGDLEKLQGAIKPALDRCKALEAEQQDLFKSTLSRFNRIYTFITQVCRLL</sequence>
<reference evidence="1" key="1">
    <citation type="submission" date="2019-08" db="EMBL/GenBank/DDBJ databases">
        <authorList>
            <person name="Kucharzyk K."/>
            <person name="Murdoch R.W."/>
            <person name="Higgins S."/>
            <person name="Loffler F."/>
        </authorList>
    </citation>
    <scope>NUCLEOTIDE SEQUENCE</scope>
</reference>
<organism evidence="1">
    <name type="scientific">bioreactor metagenome</name>
    <dbReference type="NCBI Taxonomy" id="1076179"/>
    <lineage>
        <taxon>unclassified sequences</taxon>
        <taxon>metagenomes</taxon>
        <taxon>ecological metagenomes</taxon>
    </lineage>
</organism>
<dbReference type="AlphaFoldDB" id="A0A645FES0"/>
<gene>
    <name evidence="1" type="ORF">SDC9_160208</name>
</gene>
<protein>
    <submittedName>
        <fullName evidence="1">Uncharacterized protein</fullName>
    </submittedName>
</protein>
<dbReference type="EMBL" id="VSSQ01059312">
    <property type="protein sequence ID" value="MPN12888.1"/>
    <property type="molecule type" value="Genomic_DNA"/>
</dbReference>